<dbReference type="InterPro" id="IPR025737">
    <property type="entry name" value="FApF"/>
</dbReference>
<dbReference type="EMBL" id="JACIJB010000001">
    <property type="protein sequence ID" value="MBB5659951.1"/>
    <property type="molecule type" value="Genomic_DNA"/>
</dbReference>
<protein>
    <submittedName>
        <fullName evidence="1">Uncharacterized protein</fullName>
    </submittedName>
</protein>
<accession>A0A7W9A214</accession>
<organism evidence="1 2">
    <name type="scientific">Brevundimonas halotolerans</name>
    <dbReference type="NCBI Taxonomy" id="69670"/>
    <lineage>
        <taxon>Bacteria</taxon>
        <taxon>Pseudomonadati</taxon>
        <taxon>Pseudomonadota</taxon>
        <taxon>Alphaproteobacteria</taxon>
        <taxon>Caulobacterales</taxon>
        <taxon>Caulobacteraceae</taxon>
        <taxon>Brevundimonas</taxon>
    </lineage>
</organism>
<comment type="caution">
    <text evidence="1">The sequence shown here is derived from an EMBL/GenBank/DDBJ whole genome shotgun (WGS) entry which is preliminary data.</text>
</comment>
<dbReference type="Pfam" id="PF13557">
    <property type="entry name" value="Phenol_MetA_deg"/>
    <property type="match status" value="1"/>
</dbReference>
<evidence type="ECO:0000313" key="1">
    <source>
        <dbReference type="EMBL" id="MBB5659951.1"/>
    </source>
</evidence>
<name>A0A7W9A214_9CAUL</name>
<gene>
    <name evidence="1" type="ORF">FHS65_000669</name>
</gene>
<sequence>MPGTGPVVRQSGLGDLSVGAAYQLVEPVLGRTQWELAAAVKIPTAGENLGTGEADYSLQLGARQPVSDRFTLVASVGYTWLGDPAAFELQDGPTATAGVNFAPAQGRNLGVQVSYRHPFQNGLEPQTVLNPYVRSDFSNGWSITGYGTAGLTTSSPDYGVGLSLGRSF</sequence>
<keyword evidence="2" id="KW-1185">Reference proteome</keyword>
<reference evidence="1 2" key="1">
    <citation type="submission" date="2020-08" db="EMBL/GenBank/DDBJ databases">
        <title>Genomic Encyclopedia of Type Strains, Phase IV (KMG-IV): sequencing the most valuable type-strain genomes for metagenomic binning, comparative biology and taxonomic classification.</title>
        <authorList>
            <person name="Goeker M."/>
        </authorList>
    </citation>
    <scope>NUCLEOTIDE SEQUENCE [LARGE SCALE GENOMIC DNA]</scope>
    <source>
        <strain evidence="1 2">DSM 24448</strain>
    </source>
</reference>
<evidence type="ECO:0000313" key="2">
    <source>
        <dbReference type="Proteomes" id="UP000548978"/>
    </source>
</evidence>
<proteinExistence type="predicted"/>
<dbReference type="AlphaFoldDB" id="A0A7W9A214"/>
<dbReference type="Proteomes" id="UP000548978">
    <property type="component" value="Unassembled WGS sequence"/>
</dbReference>